<feature type="region of interest" description="Disordered" evidence="1">
    <location>
        <begin position="1"/>
        <end position="49"/>
    </location>
</feature>
<proteinExistence type="predicted"/>
<dbReference type="InterPro" id="IPR012337">
    <property type="entry name" value="RNaseH-like_sf"/>
</dbReference>
<comment type="caution">
    <text evidence="2">The sequence shown here is derived from an EMBL/GenBank/DDBJ whole genome shotgun (WGS) entry which is preliminary data.</text>
</comment>
<evidence type="ECO:0000313" key="3">
    <source>
        <dbReference type="Proteomes" id="UP000565441"/>
    </source>
</evidence>
<evidence type="ECO:0000313" key="2">
    <source>
        <dbReference type="EMBL" id="KAF5379704.1"/>
    </source>
</evidence>
<dbReference type="CDD" id="cd09275">
    <property type="entry name" value="RNase_HI_RT_DIRS1"/>
    <property type="match status" value="1"/>
</dbReference>
<dbReference type="GO" id="GO:0003676">
    <property type="term" value="F:nucleic acid binding"/>
    <property type="evidence" value="ECO:0007669"/>
    <property type="project" value="InterPro"/>
</dbReference>
<keyword evidence="3" id="KW-1185">Reference proteome</keyword>
<reference evidence="2 3" key="1">
    <citation type="journal article" date="2020" name="ISME J.">
        <title>Uncovering the hidden diversity of litter-decomposition mechanisms in mushroom-forming fungi.</title>
        <authorList>
            <person name="Floudas D."/>
            <person name="Bentzer J."/>
            <person name="Ahren D."/>
            <person name="Johansson T."/>
            <person name="Persson P."/>
            <person name="Tunlid A."/>
        </authorList>
    </citation>
    <scope>NUCLEOTIDE SEQUENCE [LARGE SCALE GENOMIC DNA]</scope>
    <source>
        <strain evidence="2 3">CBS 661.87</strain>
    </source>
</reference>
<accession>A0A8H5M3U9</accession>
<dbReference type="AlphaFoldDB" id="A0A8H5M3U9"/>
<feature type="region of interest" description="Disordered" evidence="1">
    <location>
        <begin position="113"/>
        <end position="176"/>
    </location>
</feature>
<name>A0A8H5M3U9_9AGAR</name>
<dbReference type="Proteomes" id="UP000565441">
    <property type="component" value="Unassembled WGS sequence"/>
</dbReference>
<protein>
    <recommendedName>
        <fullName evidence="4">RNase H type-1 domain-containing protein</fullName>
    </recommendedName>
</protein>
<evidence type="ECO:0008006" key="4">
    <source>
        <dbReference type="Google" id="ProtNLM"/>
    </source>
</evidence>
<gene>
    <name evidence="2" type="ORF">D9615_005677</name>
</gene>
<sequence length="694" mass="75368">MAQIRPYEAQQAQESQQRPDNDQSGRRGGQQPGEENDDEQGTPPPFSSEISRLCTAVTDRYRAGEFSKSAAILLIHGILCREGADPEADAFVAAFSSFVAILDGFERFRTNAAARGGGVPDGDDDGTQPGNGEPGVAHDPDVSDDGDPEPAPSTKRPRSPFSDDDQSSSRRRIDVSALPWVTQEEETPSVLAPGLRKTQLALENFAKDLKLAKASLTNSPRCPQFPDTEWTSLLSGKAVDFDRVLSGLYSVSFDDQRRERLGHLEIVAGPSAPARVVRTHSEWVIACDSAWEATVYVFPHRSAELAAYGNSTELFDFGWLSDGTSFSLTTPPSPISPCSGSRTPEPLETAILSLDAPPRAAEERLAGAGTTGSVPTETTTAPTPISAPDVGILGMSPATVLQPASPLGGRLESNFSSVETLLHCRPSYARDLIWAEDTDKEEQDVVEYTLAFASTIMPPLSPVPINEFSNITACTTICNYPHLFRVSTPINISVFRDLLCTHPNQPFVDSVCSGLNLGFWPRAVTIGVNLPETYGDVYPLRNETLYTDASGVGMGFWSPSRNMGFHSAINERDQCDKTKGIFYFEALAVTSALLWAAQLQPAPRRVVIFTDSLNTVDIFDSLRASPRYNPFLITAVDLLIRFRVQLSVRHIPGEENGVADALSRHKFDVARELSPGLTLLPFTPPRLTLGATQI</sequence>
<dbReference type="SUPFAM" id="SSF53098">
    <property type="entry name" value="Ribonuclease H-like"/>
    <property type="match status" value="1"/>
</dbReference>
<dbReference type="EMBL" id="JAACJP010000015">
    <property type="protein sequence ID" value="KAF5379704.1"/>
    <property type="molecule type" value="Genomic_DNA"/>
</dbReference>
<dbReference type="Gene3D" id="3.30.420.10">
    <property type="entry name" value="Ribonuclease H-like superfamily/Ribonuclease H"/>
    <property type="match status" value="1"/>
</dbReference>
<organism evidence="2 3">
    <name type="scientific">Tricholomella constricta</name>
    <dbReference type="NCBI Taxonomy" id="117010"/>
    <lineage>
        <taxon>Eukaryota</taxon>
        <taxon>Fungi</taxon>
        <taxon>Dikarya</taxon>
        <taxon>Basidiomycota</taxon>
        <taxon>Agaricomycotina</taxon>
        <taxon>Agaricomycetes</taxon>
        <taxon>Agaricomycetidae</taxon>
        <taxon>Agaricales</taxon>
        <taxon>Tricholomatineae</taxon>
        <taxon>Lyophyllaceae</taxon>
        <taxon>Tricholomella</taxon>
    </lineage>
</organism>
<dbReference type="OrthoDB" id="2355984at2759"/>
<dbReference type="InterPro" id="IPR036397">
    <property type="entry name" value="RNaseH_sf"/>
</dbReference>
<evidence type="ECO:0000256" key="1">
    <source>
        <dbReference type="SAM" id="MobiDB-lite"/>
    </source>
</evidence>